<keyword evidence="3" id="KW-0813">Transport</keyword>
<feature type="transmembrane region" description="Helical" evidence="9">
    <location>
        <begin position="401"/>
        <end position="425"/>
    </location>
</feature>
<keyword evidence="4" id="KW-1003">Cell membrane</keyword>
<dbReference type="InterPro" id="IPR003918">
    <property type="entry name" value="NADH_UbQ_OxRdtase"/>
</dbReference>
<evidence type="ECO:0000256" key="6">
    <source>
        <dbReference type="ARBA" id="ARBA00022989"/>
    </source>
</evidence>
<evidence type="ECO:0000256" key="8">
    <source>
        <dbReference type="RuleBase" id="RU000320"/>
    </source>
</evidence>
<dbReference type="InterPro" id="IPR050586">
    <property type="entry name" value="CPA3_Na-H_Antiporter_D"/>
</dbReference>
<proteinExistence type="inferred from homology"/>
<evidence type="ECO:0000256" key="7">
    <source>
        <dbReference type="ARBA" id="ARBA00023136"/>
    </source>
</evidence>
<feature type="transmembrane region" description="Helical" evidence="9">
    <location>
        <begin position="238"/>
        <end position="257"/>
    </location>
</feature>
<dbReference type="GO" id="GO:0015297">
    <property type="term" value="F:antiporter activity"/>
    <property type="evidence" value="ECO:0007669"/>
    <property type="project" value="UniProtKB-KW"/>
</dbReference>
<evidence type="ECO:0000313" key="11">
    <source>
        <dbReference type="EMBL" id="SER71573.1"/>
    </source>
</evidence>
<reference evidence="12" key="1">
    <citation type="submission" date="2016-10" db="EMBL/GenBank/DDBJ databases">
        <authorList>
            <person name="Varghese N."/>
            <person name="Submissions S."/>
        </authorList>
    </citation>
    <scope>NUCLEOTIDE SEQUENCE [LARGE SCALE GENOMIC DNA]</scope>
    <source>
        <strain evidence="12">S9</strain>
    </source>
</reference>
<feature type="transmembrane region" description="Helical" evidence="9">
    <location>
        <begin position="298"/>
        <end position="320"/>
    </location>
</feature>
<evidence type="ECO:0000256" key="9">
    <source>
        <dbReference type="SAM" id="Phobius"/>
    </source>
</evidence>
<organism evidence="11 12">
    <name type="scientific">Salipaludibacillus aurantiacus</name>
    <dbReference type="NCBI Taxonomy" id="1601833"/>
    <lineage>
        <taxon>Bacteria</taxon>
        <taxon>Bacillati</taxon>
        <taxon>Bacillota</taxon>
        <taxon>Bacilli</taxon>
        <taxon>Bacillales</taxon>
        <taxon>Bacillaceae</taxon>
    </lineage>
</organism>
<dbReference type="GO" id="GO:0042773">
    <property type="term" value="P:ATP synthesis coupled electron transport"/>
    <property type="evidence" value="ECO:0007669"/>
    <property type="project" value="InterPro"/>
</dbReference>
<dbReference type="NCBIfam" id="NF005818">
    <property type="entry name" value="PRK07691.1"/>
    <property type="match status" value="1"/>
</dbReference>
<dbReference type="GO" id="GO:0008137">
    <property type="term" value="F:NADH dehydrogenase (ubiquinone) activity"/>
    <property type="evidence" value="ECO:0007669"/>
    <property type="project" value="InterPro"/>
</dbReference>
<feature type="transmembrane region" description="Helical" evidence="9">
    <location>
        <begin position="445"/>
        <end position="466"/>
    </location>
</feature>
<keyword evidence="6 9" id="KW-1133">Transmembrane helix</keyword>
<evidence type="ECO:0000256" key="1">
    <source>
        <dbReference type="ARBA" id="ARBA00004651"/>
    </source>
</evidence>
<feature type="transmembrane region" description="Helical" evidence="9">
    <location>
        <begin position="326"/>
        <end position="346"/>
    </location>
</feature>
<evidence type="ECO:0000313" key="12">
    <source>
        <dbReference type="Proteomes" id="UP000198571"/>
    </source>
</evidence>
<protein>
    <submittedName>
        <fullName evidence="11">Multicomponent Na+:H+ antiporter subunit D</fullName>
    </submittedName>
</protein>
<feature type="transmembrane region" description="Helical" evidence="9">
    <location>
        <begin position="367"/>
        <end position="389"/>
    </location>
</feature>
<dbReference type="STRING" id="1601833.SAMN05518684_103129"/>
<dbReference type="EMBL" id="FOGT01000003">
    <property type="protein sequence ID" value="SER71573.1"/>
    <property type="molecule type" value="Genomic_DNA"/>
</dbReference>
<feature type="transmembrane region" description="Helical" evidence="9">
    <location>
        <begin position="108"/>
        <end position="126"/>
    </location>
</feature>
<keyword evidence="5 8" id="KW-0812">Transmembrane</keyword>
<feature type="transmembrane region" description="Helical" evidence="9">
    <location>
        <begin position="72"/>
        <end position="96"/>
    </location>
</feature>
<dbReference type="PANTHER" id="PTHR42703">
    <property type="entry name" value="NADH DEHYDROGENASE"/>
    <property type="match status" value="1"/>
</dbReference>
<accession>A0A1H9RHV2</accession>
<evidence type="ECO:0000256" key="5">
    <source>
        <dbReference type="ARBA" id="ARBA00022692"/>
    </source>
</evidence>
<dbReference type="RefSeq" id="WP_093047914.1">
    <property type="nucleotide sequence ID" value="NZ_FOGT01000003.1"/>
</dbReference>
<evidence type="ECO:0000256" key="2">
    <source>
        <dbReference type="ARBA" id="ARBA00005346"/>
    </source>
</evidence>
<feature type="domain" description="NADH:quinone oxidoreductase/Mrp antiporter transmembrane" evidence="10">
    <location>
        <begin position="127"/>
        <end position="417"/>
    </location>
</feature>
<comment type="similarity">
    <text evidence="2">Belongs to the CPA3 antiporters (TC 2.A.63) subunit D family.</text>
</comment>
<dbReference type="AlphaFoldDB" id="A0A1H9RHV2"/>
<keyword evidence="3" id="KW-0050">Antiport</keyword>
<feature type="transmembrane region" description="Helical" evidence="9">
    <location>
        <begin position="34"/>
        <end position="52"/>
    </location>
</feature>
<feature type="transmembrane region" description="Helical" evidence="9">
    <location>
        <begin position="269"/>
        <end position="291"/>
    </location>
</feature>
<keyword evidence="7 9" id="KW-0472">Membrane</keyword>
<gene>
    <name evidence="11" type="ORF">SAMN05518684_103129</name>
</gene>
<dbReference type="GO" id="GO:0005886">
    <property type="term" value="C:plasma membrane"/>
    <property type="evidence" value="ECO:0007669"/>
    <property type="project" value="UniProtKB-SubCell"/>
</dbReference>
<dbReference type="OrthoDB" id="9811718at2"/>
<feature type="transmembrane region" description="Helical" evidence="9">
    <location>
        <begin position="162"/>
        <end position="183"/>
    </location>
</feature>
<feature type="transmembrane region" description="Helical" evidence="9">
    <location>
        <begin position="132"/>
        <end position="150"/>
    </location>
</feature>
<keyword evidence="12" id="KW-1185">Reference proteome</keyword>
<dbReference type="Pfam" id="PF00361">
    <property type="entry name" value="Proton_antipo_M"/>
    <property type="match status" value="1"/>
</dbReference>
<sequence>MNNLVILPILIPLLMGVILIFFKDSKSVQRTVSVISVGLMIAVSAYLTYMVYTEGIQTTELGDWPAPFGIVLVADLLSSSLVALSSLLALVCLFFAYQTFSAERERNYFHPFFLFLMVGVNGSFLTGDLFNLFVFFEVMLISSFILISMGSKQYQLRESLKYVIINTVSSMFFVAAIAYIYGVTGTLNMADLAVKIGELEQTGVISVIAVLFLFVFGTKSAIFPLYYWLPHSYFAPPAAIAALFGGLLTKVGVYTIMRTYTLIFPHDQTVFQILLIFGGLTMFIGVLGAVSQFDFKRILAVHIVSQVGYMIMGVGIFTPLAIAGTFYFLAHNIIVKSALFLFAGVAEKITGTSHLKQMSGLLKTHPYVGWLFLITALSLAGIPPLSGFFGKFALIIAGFDAGNYFVIAVSLATGVLTLFSMMKIFMTSFWGEVKMPDPQAKDKKVGSLLIPILPLVALTILLGVAAEPFMQFSLELAEQLMDPSEYINSVLNKE</sequence>
<evidence type="ECO:0000256" key="4">
    <source>
        <dbReference type="ARBA" id="ARBA00022475"/>
    </source>
</evidence>
<evidence type="ECO:0000256" key="3">
    <source>
        <dbReference type="ARBA" id="ARBA00022449"/>
    </source>
</evidence>
<dbReference type="PRINTS" id="PR01437">
    <property type="entry name" value="NUOXDRDTASE4"/>
</dbReference>
<comment type="subcellular location">
    <subcellularLocation>
        <location evidence="1">Cell membrane</location>
        <topology evidence="1">Multi-pass membrane protein</topology>
    </subcellularLocation>
    <subcellularLocation>
        <location evidence="8">Membrane</location>
        <topology evidence="8">Multi-pass membrane protein</topology>
    </subcellularLocation>
</comment>
<name>A0A1H9RHV2_9BACI</name>
<dbReference type="InterPro" id="IPR001750">
    <property type="entry name" value="ND/Mrp_TM"/>
</dbReference>
<evidence type="ECO:0000259" key="10">
    <source>
        <dbReference type="Pfam" id="PF00361"/>
    </source>
</evidence>
<dbReference type="PANTHER" id="PTHR42703:SF1">
    <property type="entry name" value="NA(+)_H(+) ANTIPORTER SUBUNIT D1"/>
    <property type="match status" value="1"/>
</dbReference>
<feature type="transmembrane region" description="Helical" evidence="9">
    <location>
        <begin position="203"/>
        <end position="226"/>
    </location>
</feature>
<feature type="transmembrane region" description="Helical" evidence="9">
    <location>
        <begin position="6"/>
        <end position="22"/>
    </location>
</feature>
<dbReference type="Proteomes" id="UP000198571">
    <property type="component" value="Unassembled WGS sequence"/>
</dbReference>
<dbReference type="NCBIfam" id="NF009306">
    <property type="entry name" value="PRK12663.1"/>
    <property type="match status" value="1"/>
</dbReference>